<dbReference type="AlphaFoldDB" id="A0A7W6PSS1"/>
<dbReference type="Proteomes" id="UP000519897">
    <property type="component" value="Unassembled WGS sequence"/>
</dbReference>
<evidence type="ECO:0000313" key="1">
    <source>
        <dbReference type="EMBL" id="MBB4145843.1"/>
    </source>
</evidence>
<reference evidence="1 2" key="1">
    <citation type="submission" date="2020-08" db="EMBL/GenBank/DDBJ databases">
        <title>Genomic Encyclopedia of Type Strains, Phase IV (KMG-IV): sequencing the most valuable type-strain genomes for metagenomic binning, comparative biology and taxonomic classification.</title>
        <authorList>
            <person name="Goeker M."/>
        </authorList>
    </citation>
    <scope>NUCLEOTIDE SEQUENCE [LARGE SCALE GENOMIC DNA]</scope>
    <source>
        <strain evidence="1 2">DSM 29514</strain>
    </source>
</reference>
<proteinExistence type="predicted"/>
<name>A0A7W6PSS1_9HYPH</name>
<dbReference type="RefSeq" id="WP_165130323.1">
    <property type="nucleotide sequence ID" value="NZ_CP049247.1"/>
</dbReference>
<keyword evidence="2" id="KW-1185">Reference proteome</keyword>
<protein>
    <recommendedName>
        <fullName evidence="3">Dehydrogenase</fullName>
    </recommendedName>
</protein>
<organism evidence="1 2">
    <name type="scientific">Rhizobium rhizoryzae</name>
    <dbReference type="NCBI Taxonomy" id="451876"/>
    <lineage>
        <taxon>Bacteria</taxon>
        <taxon>Pseudomonadati</taxon>
        <taxon>Pseudomonadota</taxon>
        <taxon>Alphaproteobacteria</taxon>
        <taxon>Hyphomicrobiales</taxon>
        <taxon>Rhizobiaceae</taxon>
        <taxon>Rhizobium/Agrobacterium group</taxon>
        <taxon>Rhizobium</taxon>
    </lineage>
</organism>
<dbReference type="EMBL" id="JACIEC010000012">
    <property type="protein sequence ID" value="MBB4145843.1"/>
    <property type="molecule type" value="Genomic_DNA"/>
</dbReference>
<sequence length="66" mass="7347">MSAVETMDLPERSDVDLALAYHDGDAVATIATLLEDLKHLRQQLLLAEGAMSRGMTRGWMPSFERD</sequence>
<gene>
    <name evidence="1" type="ORF">GGQ72_004409</name>
</gene>
<accession>A0A7W6PSS1</accession>
<evidence type="ECO:0008006" key="3">
    <source>
        <dbReference type="Google" id="ProtNLM"/>
    </source>
</evidence>
<evidence type="ECO:0000313" key="2">
    <source>
        <dbReference type="Proteomes" id="UP000519897"/>
    </source>
</evidence>
<comment type="caution">
    <text evidence="1">The sequence shown here is derived from an EMBL/GenBank/DDBJ whole genome shotgun (WGS) entry which is preliminary data.</text>
</comment>